<dbReference type="InterPro" id="IPR007627">
    <property type="entry name" value="RNA_pol_sigma70_r2"/>
</dbReference>
<proteinExistence type="inferred from homology"/>
<dbReference type="OrthoDB" id="9795666at2"/>
<keyword evidence="8" id="KW-1185">Reference proteome</keyword>
<dbReference type="GO" id="GO:0016987">
    <property type="term" value="F:sigma factor activity"/>
    <property type="evidence" value="ECO:0007669"/>
    <property type="project" value="UniProtKB-KW"/>
</dbReference>
<feature type="domain" description="RNA polymerase sigma factor 70 region 4 type 2" evidence="6">
    <location>
        <begin position="107"/>
        <end position="157"/>
    </location>
</feature>
<keyword evidence="3" id="KW-0731">Sigma factor</keyword>
<dbReference type="Pfam" id="PF08281">
    <property type="entry name" value="Sigma70_r4_2"/>
    <property type="match status" value="1"/>
</dbReference>
<name>A0A1G5JQC2_9FIRM</name>
<dbReference type="NCBIfam" id="TIGR02937">
    <property type="entry name" value="sigma70-ECF"/>
    <property type="match status" value="1"/>
</dbReference>
<evidence type="ECO:0000256" key="4">
    <source>
        <dbReference type="ARBA" id="ARBA00023163"/>
    </source>
</evidence>
<protein>
    <submittedName>
        <fullName evidence="7">RNA polymerase sigma-70 factor, ECF subfamily</fullName>
    </submittedName>
</protein>
<dbReference type="InterPro" id="IPR013324">
    <property type="entry name" value="RNA_pol_sigma_r3/r4-like"/>
</dbReference>
<keyword evidence="4" id="KW-0804">Transcription</keyword>
<feature type="domain" description="RNA polymerase sigma-70 region 2" evidence="5">
    <location>
        <begin position="8"/>
        <end position="74"/>
    </location>
</feature>
<reference evidence="7 8" key="1">
    <citation type="submission" date="2016-10" db="EMBL/GenBank/DDBJ databases">
        <authorList>
            <person name="de Groot N.N."/>
        </authorList>
    </citation>
    <scope>NUCLEOTIDE SEQUENCE [LARGE SCALE GENOMIC DNA]</scope>
    <source>
        <strain evidence="7 8">DSM 18978</strain>
    </source>
</reference>
<dbReference type="PANTHER" id="PTHR43133:SF51">
    <property type="entry name" value="RNA POLYMERASE SIGMA FACTOR"/>
    <property type="match status" value="1"/>
</dbReference>
<dbReference type="InterPro" id="IPR013249">
    <property type="entry name" value="RNA_pol_sigma70_r4_t2"/>
</dbReference>
<dbReference type="Proteomes" id="UP000198636">
    <property type="component" value="Unassembled WGS sequence"/>
</dbReference>
<evidence type="ECO:0000259" key="5">
    <source>
        <dbReference type="Pfam" id="PF04542"/>
    </source>
</evidence>
<dbReference type="SUPFAM" id="SSF88659">
    <property type="entry name" value="Sigma3 and sigma4 domains of RNA polymerase sigma factors"/>
    <property type="match status" value="1"/>
</dbReference>
<gene>
    <name evidence="7" type="ORF">SAMN03080606_02977</name>
</gene>
<comment type="similarity">
    <text evidence="1">Belongs to the sigma-70 factor family. ECF subfamily.</text>
</comment>
<dbReference type="InterPro" id="IPR039425">
    <property type="entry name" value="RNA_pol_sigma-70-like"/>
</dbReference>
<dbReference type="Pfam" id="PF04542">
    <property type="entry name" value="Sigma70_r2"/>
    <property type="match status" value="1"/>
</dbReference>
<organism evidence="7 8">
    <name type="scientific">Alkaliphilus peptidifermentans DSM 18978</name>
    <dbReference type="NCBI Taxonomy" id="1120976"/>
    <lineage>
        <taxon>Bacteria</taxon>
        <taxon>Bacillati</taxon>
        <taxon>Bacillota</taxon>
        <taxon>Clostridia</taxon>
        <taxon>Peptostreptococcales</taxon>
        <taxon>Natronincolaceae</taxon>
        <taxon>Alkaliphilus</taxon>
    </lineage>
</organism>
<evidence type="ECO:0000313" key="7">
    <source>
        <dbReference type="EMBL" id="SCY90622.1"/>
    </source>
</evidence>
<evidence type="ECO:0000256" key="1">
    <source>
        <dbReference type="ARBA" id="ARBA00010641"/>
    </source>
</evidence>
<sequence>MNKDFTILYQKYKEPIFSYIYYLSGNRTISEEICQEVFLKVYLHIDNFQGRSSFKTWLYRIAKNTYLNFIKKRENVVFSKDVGQLDEKLIDSSYTPEDHLLNVEINEMIQSALKEMGEKYRTFIILRDIQQLTYQEISEITETNLNSVKVTIYRAREEFRKIYIRLEEK</sequence>
<dbReference type="CDD" id="cd06171">
    <property type="entry name" value="Sigma70_r4"/>
    <property type="match status" value="1"/>
</dbReference>
<dbReference type="AlphaFoldDB" id="A0A1G5JQC2"/>
<accession>A0A1G5JQC2</accession>
<keyword evidence="2" id="KW-0805">Transcription regulation</keyword>
<evidence type="ECO:0000256" key="3">
    <source>
        <dbReference type="ARBA" id="ARBA00023082"/>
    </source>
</evidence>
<dbReference type="Gene3D" id="1.10.1740.10">
    <property type="match status" value="1"/>
</dbReference>
<dbReference type="InterPro" id="IPR036388">
    <property type="entry name" value="WH-like_DNA-bd_sf"/>
</dbReference>
<dbReference type="STRING" id="1120976.SAMN03080606_02977"/>
<dbReference type="RefSeq" id="WP_091545197.1">
    <property type="nucleotide sequence ID" value="NZ_FMUS01000021.1"/>
</dbReference>
<dbReference type="PANTHER" id="PTHR43133">
    <property type="entry name" value="RNA POLYMERASE ECF-TYPE SIGMA FACTO"/>
    <property type="match status" value="1"/>
</dbReference>
<evidence type="ECO:0000259" key="6">
    <source>
        <dbReference type="Pfam" id="PF08281"/>
    </source>
</evidence>
<dbReference type="InterPro" id="IPR014284">
    <property type="entry name" value="RNA_pol_sigma-70_dom"/>
</dbReference>
<evidence type="ECO:0000313" key="8">
    <source>
        <dbReference type="Proteomes" id="UP000198636"/>
    </source>
</evidence>
<dbReference type="EMBL" id="FMUS01000021">
    <property type="protein sequence ID" value="SCY90622.1"/>
    <property type="molecule type" value="Genomic_DNA"/>
</dbReference>
<dbReference type="Gene3D" id="1.10.10.10">
    <property type="entry name" value="Winged helix-like DNA-binding domain superfamily/Winged helix DNA-binding domain"/>
    <property type="match status" value="1"/>
</dbReference>
<dbReference type="GO" id="GO:0006352">
    <property type="term" value="P:DNA-templated transcription initiation"/>
    <property type="evidence" value="ECO:0007669"/>
    <property type="project" value="InterPro"/>
</dbReference>
<dbReference type="GO" id="GO:0003677">
    <property type="term" value="F:DNA binding"/>
    <property type="evidence" value="ECO:0007669"/>
    <property type="project" value="InterPro"/>
</dbReference>
<evidence type="ECO:0000256" key="2">
    <source>
        <dbReference type="ARBA" id="ARBA00023015"/>
    </source>
</evidence>
<dbReference type="SUPFAM" id="SSF88946">
    <property type="entry name" value="Sigma2 domain of RNA polymerase sigma factors"/>
    <property type="match status" value="1"/>
</dbReference>
<dbReference type="InterPro" id="IPR013325">
    <property type="entry name" value="RNA_pol_sigma_r2"/>
</dbReference>